<evidence type="ECO:0008006" key="3">
    <source>
        <dbReference type="Google" id="ProtNLM"/>
    </source>
</evidence>
<organism evidence="1 2">
    <name type="scientific">Aquibium carbonis</name>
    <dbReference type="NCBI Taxonomy" id="2495581"/>
    <lineage>
        <taxon>Bacteria</taxon>
        <taxon>Pseudomonadati</taxon>
        <taxon>Pseudomonadota</taxon>
        <taxon>Alphaproteobacteria</taxon>
        <taxon>Hyphomicrobiales</taxon>
        <taxon>Phyllobacteriaceae</taxon>
        <taxon>Aquibium</taxon>
    </lineage>
</organism>
<dbReference type="EMBL" id="RWKW01000093">
    <property type="protein sequence ID" value="RST84428.1"/>
    <property type="molecule type" value="Genomic_DNA"/>
</dbReference>
<keyword evidence="2" id="KW-1185">Reference proteome</keyword>
<proteinExistence type="predicted"/>
<dbReference type="OrthoDB" id="7220105at2"/>
<dbReference type="RefSeq" id="WP_126701897.1">
    <property type="nucleotide sequence ID" value="NZ_RWKW01000093.1"/>
</dbReference>
<gene>
    <name evidence="1" type="ORF">EJC49_21080</name>
</gene>
<dbReference type="Proteomes" id="UP000278398">
    <property type="component" value="Unassembled WGS sequence"/>
</dbReference>
<dbReference type="AlphaFoldDB" id="A0A3R9ZP76"/>
<evidence type="ECO:0000313" key="2">
    <source>
        <dbReference type="Proteomes" id="UP000278398"/>
    </source>
</evidence>
<comment type="caution">
    <text evidence="1">The sequence shown here is derived from an EMBL/GenBank/DDBJ whole genome shotgun (WGS) entry which is preliminary data.</text>
</comment>
<evidence type="ECO:0000313" key="1">
    <source>
        <dbReference type="EMBL" id="RST84428.1"/>
    </source>
</evidence>
<reference evidence="1 2" key="1">
    <citation type="submission" date="2018-12" db="EMBL/GenBank/DDBJ databases">
        <title>Mesorhizobium carbonis sp. nov., isolated from coal mine water.</title>
        <authorList>
            <person name="Xin W."/>
            <person name="Xu Z."/>
            <person name="Xiang F."/>
            <person name="Zhang J."/>
            <person name="Xi L."/>
            <person name="Liu J."/>
        </authorList>
    </citation>
    <scope>NUCLEOTIDE SEQUENCE [LARGE SCALE GENOMIC DNA]</scope>
    <source>
        <strain evidence="1 2">B2.3</strain>
    </source>
</reference>
<sequence length="324" mass="37177">MARYPLSQAARILTRDLRVRASSLLLGEVRSRIAGADPCRASTSMCIYVHYDGGRLLHRYVRDQIAALCDHGYRVVFVSHARSRPDLESLAPHCLELVHRRNLGHDFGAYRFGLKWLRSQGFQPAEVLLTNDSCYGYFGGLGRMLQASRASDAALWGITDSYDTAYHIQSYFMRLSAELFGTKSFWRFLDRLPNTTDRRRVIHSGEVGLTQYLLRHGFSTDCFVPYKELVSDWHAHGKQRYSDRPGEREFVEWLESCLLRGRPMNPTHCFADRLIERFQVPLVKKDLLRKNPLGVPNLDRIEHIVTGNGGDFSPVVEHLKFGDF</sequence>
<accession>A0A3R9ZP76</accession>
<dbReference type="Pfam" id="PF05045">
    <property type="entry name" value="RgpF"/>
    <property type="match status" value="1"/>
</dbReference>
<dbReference type="InterPro" id="IPR007739">
    <property type="entry name" value="RgpF"/>
</dbReference>
<name>A0A3R9ZP76_9HYPH</name>
<protein>
    <recommendedName>
        <fullName evidence="3">Rhamnan synthesis protein F</fullName>
    </recommendedName>
</protein>